<evidence type="ECO:0000313" key="3">
    <source>
        <dbReference type="Proteomes" id="UP000185839"/>
    </source>
</evidence>
<dbReference type="PIRSF" id="PIRSF002599">
    <property type="entry name" value="Cold_shock_A"/>
    <property type="match status" value="1"/>
</dbReference>
<sequence length="91" mass="10444">MLTKYLILTFTLITFLAFGLDKWLAKKGKRRIAENVLLVLTFLGGTFGAVLGMVFFKHKTAKKSFFLKFCFVVLVQIVLIYLMKEHLAAMH</sequence>
<accession>A0A1N7M1X0</accession>
<dbReference type="InterPro" id="IPR012156">
    <property type="entry name" value="Cold_shock_CspA"/>
</dbReference>
<evidence type="ECO:0000313" key="2">
    <source>
        <dbReference type="EMBL" id="SIS80110.1"/>
    </source>
</evidence>
<name>A0A1N7M1X0_9FLAO</name>
<protein>
    <submittedName>
        <fullName evidence="2">Uncharacterized membrane protein YsdA, DUF1294 family</fullName>
    </submittedName>
</protein>
<feature type="transmembrane region" description="Helical" evidence="1">
    <location>
        <begin position="64"/>
        <end position="83"/>
    </location>
</feature>
<dbReference type="AlphaFoldDB" id="A0A1N7M1X0"/>
<gene>
    <name evidence="2" type="ORF">SAMN05421789_10726</name>
</gene>
<keyword evidence="1" id="KW-0812">Transmembrane</keyword>
<feature type="transmembrane region" description="Helical" evidence="1">
    <location>
        <begin position="6"/>
        <end position="24"/>
    </location>
</feature>
<dbReference type="GO" id="GO:0003676">
    <property type="term" value="F:nucleic acid binding"/>
    <property type="evidence" value="ECO:0007669"/>
    <property type="project" value="InterPro"/>
</dbReference>
<proteinExistence type="predicted"/>
<dbReference type="InterPro" id="IPR010718">
    <property type="entry name" value="DUF1294"/>
</dbReference>
<feature type="transmembrane region" description="Helical" evidence="1">
    <location>
        <begin position="36"/>
        <end position="58"/>
    </location>
</feature>
<evidence type="ECO:0000256" key="1">
    <source>
        <dbReference type="SAM" id="Phobius"/>
    </source>
</evidence>
<keyword evidence="1" id="KW-0472">Membrane</keyword>
<dbReference type="Pfam" id="PF06961">
    <property type="entry name" value="DUF1294"/>
    <property type="match status" value="1"/>
</dbReference>
<dbReference type="RefSeq" id="WP_076387055.1">
    <property type="nucleotide sequence ID" value="NZ_FTOI01000007.1"/>
</dbReference>
<dbReference type="EMBL" id="FTOI01000007">
    <property type="protein sequence ID" value="SIS80110.1"/>
    <property type="molecule type" value="Genomic_DNA"/>
</dbReference>
<dbReference type="Proteomes" id="UP000185839">
    <property type="component" value="Unassembled WGS sequence"/>
</dbReference>
<keyword evidence="3" id="KW-1185">Reference proteome</keyword>
<keyword evidence="1" id="KW-1133">Transmembrane helix</keyword>
<organism evidence="2 3">
    <name type="scientific">Kaistella chaponensis</name>
    <dbReference type="NCBI Taxonomy" id="713588"/>
    <lineage>
        <taxon>Bacteria</taxon>
        <taxon>Pseudomonadati</taxon>
        <taxon>Bacteroidota</taxon>
        <taxon>Flavobacteriia</taxon>
        <taxon>Flavobacteriales</taxon>
        <taxon>Weeksellaceae</taxon>
        <taxon>Chryseobacterium group</taxon>
        <taxon>Kaistella</taxon>
    </lineage>
</organism>
<dbReference type="OrthoDB" id="1080927at2"/>
<reference evidence="3" key="1">
    <citation type="submission" date="2017-01" db="EMBL/GenBank/DDBJ databases">
        <authorList>
            <person name="Varghese N."/>
            <person name="Submissions S."/>
        </authorList>
    </citation>
    <scope>NUCLEOTIDE SEQUENCE [LARGE SCALE GENOMIC DNA]</scope>
    <source>
        <strain evidence="3">DSM 23145</strain>
    </source>
</reference>